<feature type="transmembrane region" description="Helical" evidence="7">
    <location>
        <begin position="25"/>
        <end position="43"/>
    </location>
</feature>
<accession>A0A7W8IDZ5</accession>
<evidence type="ECO:0000313" key="9">
    <source>
        <dbReference type="Proteomes" id="UP000568106"/>
    </source>
</evidence>
<evidence type="ECO:0000256" key="1">
    <source>
        <dbReference type="ARBA" id="ARBA00004127"/>
    </source>
</evidence>
<dbReference type="InterPro" id="IPR011701">
    <property type="entry name" value="MFS"/>
</dbReference>
<reference evidence="8" key="1">
    <citation type="submission" date="2020-08" db="EMBL/GenBank/DDBJ databases">
        <title>Genomic Encyclopedia of Type Strains, Phase IV (KMG-V): Genome sequencing to study the core and pangenomes of soil and plant-associated prokaryotes.</title>
        <authorList>
            <person name="Whitman W."/>
        </authorList>
    </citation>
    <scope>NUCLEOTIDE SEQUENCE [LARGE SCALE GENOMIC DNA]</scope>
    <source>
        <strain evidence="8">M8UP27</strain>
    </source>
</reference>
<keyword evidence="5 7" id="KW-1133">Transmembrane helix</keyword>
<evidence type="ECO:0000256" key="4">
    <source>
        <dbReference type="ARBA" id="ARBA00022692"/>
    </source>
</evidence>
<comment type="similarity">
    <text evidence="2">Belongs to the major facilitator superfamily.</text>
</comment>
<dbReference type="PANTHER" id="PTHR23514">
    <property type="entry name" value="BYPASS OF STOP CODON PROTEIN 6"/>
    <property type="match status" value="1"/>
</dbReference>
<proteinExistence type="inferred from homology"/>
<dbReference type="AlphaFoldDB" id="A0A7W8IDZ5"/>
<dbReference type="GO" id="GO:0012505">
    <property type="term" value="C:endomembrane system"/>
    <property type="evidence" value="ECO:0007669"/>
    <property type="project" value="UniProtKB-SubCell"/>
</dbReference>
<keyword evidence="9" id="KW-1185">Reference proteome</keyword>
<evidence type="ECO:0000256" key="5">
    <source>
        <dbReference type="ARBA" id="ARBA00022989"/>
    </source>
</evidence>
<name>A0A7W8IDZ5_9BACT</name>
<dbReference type="Gene3D" id="1.20.1250.20">
    <property type="entry name" value="MFS general substrate transporter like domains"/>
    <property type="match status" value="2"/>
</dbReference>
<dbReference type="InterPro" id="IPR051788">
    <property type="entry name" value="MFS_Transporter"/>
</dbReference>
<feature type="transmembrane region" description="Helical" evidence="7">
    <location>
        <begin position="374"/>
        <end position="397"/>
    </location>
</feature>
<organism evidence="8 9">
    <name type="scientific">Tunturiibacter empetritectus</name>
    <dbReference type="NCBI Taxonomy" id="3069691"/>
    <lineage>
        <taxon>Bacteria</taxon>
        <taxon>Pseudomonadati</taxon>
        <taxon>Acidobacteriota</taxon>
        <taxon>Terriglobia</taxon>
        <taxon>Terriglobales</taxon>
        <taxon>Acidobacteriaceae</taxon>
        <taxon>Tunturiibacter</taxon>
    </lineage>
</organism>
<dbReference type="InterPro" id="IPR036259">
    <property type="entry name" value="MFS_trans_sf"/>
</dbReference>
<feature type="transmembrane region" description="Helical" evidence="7">
    <location>
        <begin position="165"/>
        <end position="186"/>
    </location>
</feature>
<feature type="transmembrane region" description="Helical" evidence="7">
    <location>
        <begin position="55"/>
        <end position="76"/>
    </location>
</feature>
<feature type="transmembrane region" description="Helical" evidence="7">
    <location>
        <begin position="107"/>
        <end position="126"/>
    </location>
</feature>
<dbReference type="Proteomes" id="UP000568106">
    <property type="component" value="Unassembled WGS sequence"/>
</dbReference>
<dbReference type="SUPFAM" id="SSF103473">
    <property type="entry name" value="MFS general substrate transporter"/>
    <property type="match status" value="1"/>
</dbReference>
<evidence type="ECO:0000256" key="2">
    <source>
        <dbReference type="ARBA" id="ARBA00008335"/>
    </source>
</evidence>
<keyword evidence="4 7" id="KW-0812">Transmembrane</keyword>
<feature type="transmembrane region" description="Helical" evidence="7">
    <location>
        <begin position="253"/>
        <end position="272"/>
    </location>
</feature>
<dbReference type="EMBL" id="JACHDY010000001">
    <property type="protein sequence ID" value="MBB5315377.1"/>
    <property type="molecule type" value="Genomic_DNA"/>
</dbReference>
<feature type="transmembrane region" description="Helical" evidence="7">
    <location>
        <begin position="215"/>
        <end position="233"/>
    </location>
</feature>
<dbReference type="PANTHER" id="PTHR23514:SF3">
    <property type="entry name" value="BYPASS OF STOP CODON PROTEIN 6"/>
    <property type="match status" value="1"/>
</dbReference>
<feature type="transmembrane region" description="Helical" evidence="7">
    <location>
        <begin position="310"/>
        <end position="333"/>
    </location>
</feature>
<dbReference type="GO" id="GO:0022857">
    <property type="term" value="F:transmembrane transporter activity"/>
    <property type="evidence" value="ECO:0007669"/>
    <property type="project" value="InterPro"/>
</dbReference>
<evidence type="ECO:0000256" key="7">
    <source>
        <dbReference type="SAM" id="Phobius"/>
    </source>
</evidence>
<comment type="subcellular location">
    <subcellularLocation>
        <location evidence="1">Endomembrane system</location>
        <topology evidence="1">Multi-pass membrane protein</topology>
    </subcellularLocation>
</comment>
<comment type="caution">
    <text evidence="8">The sequence shown here is derived from an EMBL/GenBank/DDBJ whole genome shotgun (WGS) entry which is preliminary data.</text>
</comment>
<dbReference type="Pfam" id="PF07690">
    <property type="entry name" value="MFS_1"/>
    <property type="match status" value="1"/>
</dbReference>
<feature type="transmembrane region" description="Helical" evidence="7">
    <location>
        <begin position="138"/>
        <end position="159"/>
    </location>
</feature>
<dbReference type="GO" id="GO:0016020">
    <property type="term" value="C:membrane"/>
    <property type="evidence" value="ECO:0007669"/>
    <property type="project" value="TreeGrafter"/>
</dbReference>
<keyword evidence="3" id="KW-0813">Transport</keyword>
<protein>
    <submittedName>
        <fullName evidence="8">Fucose permease</fullName>
    </submittedName>
</protein>
<gene>
    <name evidence="8" type="ORF">HDF09_000027</name>
</gene>
<keyword evidence="6 7" id="KW-0472">Membrane</keyword>
<sequence>MQSVQLKASLLGPNRAIILRTLGPAYFYFLVAGTVTVMLGPLLPQLIQHWQIQDAQAGTLFTADFIGQLCGAWIAARGLRASLIYGSILSAAGCIALTWLGFGAAHIALFCLGVGLGTGLTAGNIIAGTTLPAVRTRLLAFLNVAWGLGAIACPLLINLTSAGGIRRFLFVIAALLVAASLFSIALPRTSLTAEDSEALEPSGPKSATAERRFPLPPLPLISFAAAMFLYVGVENSLGGWLPSYAIRSSSSLQASSIAIYFWIAELIGRLLVTTLMAILSEATLYRLSLAMLLVIEGLLCSITHPSTYSIIALTILGGFTLAPVFPLLVSYMLARTGNHRRLGVLFASASVGGAVLPWVTGVCSTYFHGLRAGLVVPAAGAALLLLLSGIVTTKVIAPLKINS</sequence>
<feature type="transmembrane region" description="Helical" evidence="7">
    <location>
        <begin position="345"/>
        <end position="368"/>
    </location>
</feature>
<feature type="transmembrane region" description="Helical" evidence="7">
    <location>
        <begin position="284"/>
        <end position="304"/>
    </location>
</feature>
<evidence type="ECO:0000256" key="3">
    <source>
        <dbReference type="ARBA" id="ARBA00022448"/>
    </source>
</evidence>
<evidence type="ECO:0000256" key="6">
    <source>
        <dbReference type="ARBA" id="ARBA00023136"/>
    </source>
</evidence>
<feature type="transmembrane region" description="Helical" evidence="7">
    <location>
        <begin position="83"/>
        <end position="101"/>
    </location>
</feature>
<evidence type="ECO:0000313" key="8">
    <source>
        <dbReference type="EMBL" id="MBB5315377.1"/>
    </source>
</evidence>